<dbReference type="KEGG" id="vg:64470935"/>
<dbReference type="RefSeq" id="YP_010055012.1">
    <property type="nucleotide sequence ID" value="NC_054660.1"/>
</dbReference>
<name>A0A411CQ14_9CAUD</name>
<accession>A0A411CQ14</accession>
<dbReference type="InterPro" id="IPR055639">
    <property type="entry name" value="DUF7215"/>
</dbReference>
<dbReference type="EMBL" id="MK392366">
    <property type="protein sequence ID" value="QAY15942.1"/>
    <property type="molecule type" value="Genomic_DNA"/>
</dbReference>
<reference evidence="1 2" key="1">
    <citation type="submission" date="2019-01" db="EMBL/GenBank/DDBJ databases">
        <authorList>
            <person name="Molina J."/>
            <person name="Li Y."/>
            <person name="Tei-Muno D.A."/>
            <person name="Klug H.M."/>
            <person name="Nayek S."/>
            <person name="Layton S.R."/>
            <person name="Kim T."/>
            <person name="Hughes L.E."/>
            <person name="Garlena R.A."/>
            <person name="Russell D.A."/>
            <person name="Pope W.H."/>
            <person name="Jacobs-Sera D."/>
            <person name="Hatfull G.F."/>
        </authorList>
    </citation>
    <scope>NUCLEOTIDE SEQUENCE [LARGE SCALE GENOMIC DNA]</scope>
</reference>
<organism evidence="1 2">
    <name type="scientific">Streptomyces phage Janus</name>
    <dbReference type="NCBI Taxonomy" id="2510525"/>
    <lineage>
        <taxon>Viruses</taxon>
        <taxon>Duplodnaviria</taxon>
        <taxon>Heunggongvirae</taxon>
        <taxon>Uroviricota</taxon>
        <taxon>Caudoviricetes</taxon>
        <taxon>Arquatrovirinae</taxon>
        <taxon>Janusvirus</taxon>
        <taxon>Janusvirus janus</taxon>
    </lineage>
</organism>
<dbReference type="Pfam" id="PF23852">
    <property type="entry name" value="DUF7215"/>
    <property type="match status" value="1"/>
</dbReference>
<dbReference type="GeneID" id="64470935"/>
<evidence type="ECO:0000313" key="1">
    <source>
        <dbReference type="EMBL" id="QAY15942.1"/>
    </source>
</evidence>
<gene>
    <name evidence="1" type="primary">38</name>
    <name evidence="1" type="ORF">SEA_JANUS_38</name>
</gene>
<keyword evidence="2" id="KW-1185">Reference proteome</keyword>
<evidence type="ECO:0000313" key="2">
    <source>
        <dbReference type="Proteomes" id="UP000289966"/>
    </source>
</evidence>
<dbReference type="Proteomes" id="UP000289966">
    <property type="component" value="Segment"/>
</dbReference>
<sequence>MNATEDSVAAFLAYAADPESDILTVFRIERAYEVDTADIDEGWLP</sequence>
<protein>
    <submittedName>
        <fullName evidence="1">Uncharacterized protein</fullName>
    </submittedName>
</protein>
<proteinExistence type="predicted"/>